<gene>
    <name evidence="1" type="ORF">B0T20DRAFT_356439</name>
</gene>
<dbReference type="InterPro" id="IPR008928">
    <property type="entry name" value="6-hairpin_glycosidase_sf"/>
</dbReference>
<name>A0AAE0PC78_SORBR</name>
<keyword evidence="2" id="KW-1185">Reference proteome</keyword>
<dbReference type="AlphaFoldDB" id="A0AAE0PC78"/>
<proteinExistence type="predicted"/>
<evidence type="ECO:0000313" key="1">
    <source>
        <dbReference type="EMBL" id="KAK3397142.1"/>
    </source>
</evidence>
<reference evidence="1" key="2">
    <citation type="submission" date="2023-07" db="EMBL/GenBank/DDBJ databases">
        <authorList>
            <consortium name="Lawrence Berkeley National Laboratory"/>
            <person name="Haridas S."/>
            <person name="Hensen N."/>
            <person name="Bonometti L."/>
            <person name="Westerberg I."/>
            <person name="Brannstrom I.O."/>
            <person name="Guillou S."/>
            <person name="Cros-Aarteil S."/>
            <person name="Calhoun S."/>
            <person name="Kuo A."/>
            <person name="Mondo S."/>
            <person name="Pangilinan J."/>
            <person name="Riley R."/>
            <person name="LaButti K."/>
            <person name="Andreopoulos B."/>
            <person name="Lipzen A."/>
            <person name="Chen C."/>
            <person name="Yanf M."/>
            <person name="Daum C."/>
            <person name="Ng V."/>
            <person name="Clum A."/>
            <person name="Steindorff A."/>
            <person name="Ohm R."/>
            <person name="Martin F."/>
            <person name="Silar P."/>
            <person name="Natvig D."/>
            <person name="Lalanne C."/>
            <person name="Gautier V."/>
            <person name="Ament-velasquez S.L."/>
            <person name="Kruys A."/>
            <person name="Hutchinson M.I."/>
            <person name="Powell A.J."/>
            <person name="Barry K."/>
            <person name="Miller A.N."/>
            <person name="Grigoriev I.V."/>
            <person name="Debuchy R."/>
            <person name="Gladieux P."/>
            <person name="Thoren M.H."/>
            <person name="Johannesson H."/>
        </authorList>
    </citation>
    <scope>NUCLEOTIDE SEQUENCE</scope>
    <source>
        <strain evidence="1">FGSC 1904</strain>
    </source>
</reference>
<protein>
    <submittedName>
        <fullName evidence="1">Uncharacterized protein</fullName>
    </submittedName>
</protein>
<feature type="non-terminal residue" evidence="1">
    <location>
        <position position="1"/>
    </location>
</feature>
<sequence>KKTAEYIERYWALKGLYGWGLSMLAMNAPRLGDTEQAVEYLLHPIFQFDNAGYPVGESRVPTHYFPNSAWLLLAVAMVAGGWDESEGKHFREGWEGVEADEFVPAM</sequence>
<comment type="caution">
    <text evidence="1">The sequence shown here is derived from an EMBL/GenBank/DDBJ whole genome shotgun (WGS) entry which is preliminary data.</text>
</comment>
<reference evidence="1" key="1">
    <citation type="journal article" date="2023" name="Mol. Phylogenet. Evol.">
        <title>Genome-scale phylogeny and comparative genomics of the fungal order Sordariales.</title>
        <authorList>
            <person name="Hensen N."/>
            <person name="Bonometti L."/>
            <person name="Westerberg I."/>
            <person name="Brannstrom I.O."/>
            <person name="Guillou S."/>
            <person name="Cros-Aarteil S."/>
            <person name="Calhoun S."/>
            <person name="Haridas S."/>
            <person name="Kuo A."/>
            <person name="Mondo S."/>
            <person name="Pangilinan J."/>
            <person name="Riley R."/>
            <person name="LaButti K."/>
            <person name="Andreopoulos B."/>
            <person name="Lipzen A."/>
            <person name="Chen C."/>
            <person name="Yan M."/>
            <person name="Daum C."/>
            <person name="Ng V."/>
            <person name="Clum A."/>
            <person name="Steindorff A."/>
            <person name="Ohm R.A."/>
            <person name="Martin F."/>
            <person name="Silar P."/>
            <person name="Natvig D.O."/>
            <person name="Lalanne C."/>
            <person name="Gautier V."/>
            <person name="Ament-Velasquez S.L."/>
            <person name="Kruys A."/>
            <person name="Hutchinson M.I."/>
            <person name="Powell A.J."/>
            <person name="Barry K."/>
            <person name="Miller A.N."/>
            <person name="Grigoriev I.V."/>
            <person name="Debuchy R."/>
            <person name="Gladieux P."/>
            <person name="Hiltunen Thoren M."/>
            <person name="Johannesson H."/>
        </authorList>
    </citation>
    <scope>NUCLEOTIDE SEQUENCE</scope>
    <source>
        <strain evidence="1">FGSC 1904</strain>
    </source>
</reference>
<dbReference type="SUPFAM" id="SSF48208">
    <property type="entry name" value="Six-hairpin glycosidases"/>
    <property type="match status" value="1"/>
</dbReference>
<accession>A0AAE0PC78</accession>
<evidence type="ECO:0000313" key="2">
    <source>
        <dbReference type="Proteomes" id="UP001281003"/>
    </source>
</evidence>
<dbReference type="Proteomes" id="UP001281003">
    <property type="component" value="Unassembled WGS sequence"/>
</dbReference>
<dbReference type="GO" id="GO:0005975">
    <property type="term" value="P:carbohydrate metabolic process"/>
    <property type="evidence" value="ECO:0007669"/>
    <property type="project" value="InterPro"/>
</dbReference>
<dbReference type="EMBL" id="JAUTDP010000008">
    <property type="protein sequence ID" value="KAK3397142.1"/>
    <property type="molecule type" value="Genomic_DNA"/>
</dbReference>
<organism evidence="1 2">
    <name type="scientific">Sordaria brevicollis</name>
    <dbReference type="NCBI Taxonomy" id="83679"/>
    <lineage>
        <taxon>Eukaryota</taxon>
        <taxon>Fungi</taxon>
        <taxon>Dikarya</taxon>
        <taxon>Ascomycota</taxon>
        <taxon>Pezizomycotina</taxon>
        <taxon>Sordariomycetes</taxon>
        <taxon>Sordariomycetidae</taxon>
        <taxon>Sordariales</taxon>
        <taxon>Sordariaceae</taxon>
        <taxon>Sordaria</taxon>
    </lineage>
</organism>